<sequence length="195" mass="20364">MNKQKISRYFYFLFLFALSFSAHAHSGAGSMHGFADGFIHPWLGIDHLLAMSAVGLWAALMGGRSLWQLPVAFLTAMAAGVGLSFAGIEHQGAEAWVAFSLLALGLILFINRRLSTPFASALVGLFALGHGYLHAAEIGVESNAFSYALGFLLATALLHGVGIAAGLSGPAVRRVARAGFALSCTLTGAMLLAGI</sequence>
<keyword evidence="1" id="KW-0812">Transmembrane</keyword>
<dbReference type="AlphaFoldDB" id="A0AAU7NYP3"/>
<evidence type="ECO:0000256" key="2">
    <source>
        <dbReference type="SAM" id="SignalP"/>
    </source>
</evidence>
<dbReference type="KEGG" id="mech:Q9L42_008160"/>
<feature type="signal peptide" evidence="2">
    <location>
        <begin position="1"/>
        <end position="24"/>
    </location>
</feature>
<dbReference type="Proteomes" id="UP001225378">
    <property type="component" value="Chromosome"/>
</dbReference>
<gene>
    <name evidence="3" type="ORF">Q9L42_008160</name>
</gene>
<evidence type="ECO:0000256" key="1">
    <source>
        <dbReference type="SAM" id="Phobius"/>
    </source>
</evidence>
<feature type="transmembrane region" description="Helical" evidence="1">
    <location>
        <begin position="147"/>
        <end position="168"/>
    </location>
</feature>
<dbReference type="RefSeq" id="WP_305908941.1">
    <property type="nucleotide sequence ID" value="NZ_CP157743.1"/>
</dbReference>
<organism evidence="3 4">
    <name type="scientific">Methylomarinum roseum</name>
    <dbReference type="NCBI Taxonomy" id="3067653"/>
    <lineage>
        <taxon>Bacteria</taxon>
        <taxon>Pseudomonadati</taxon>
        <taxon>Pseudomonadota</taxon>
        <taxon>Gammaproteobacteria</taxon>
        <taxon>Methylococcales</taxon>
        <taxon>Methylococcaceae</taxon>
        <taxon>Methylomarinum</taxon>
    </lineage>
</organism>
<dbReference type="Pfam" id="PF04955">
    <property type="entry name" value="HupE_UreJ"/>
    <property type="match status" value="1"/>
</dbReference>
<keyword evidence="1" id="KW-1133">Transmembrane helix</keyword>
<keyword evidence="1" id="KW-0472">Membrane</keyword>
<accession>A0AAU7NYP3</accession>
<proteinExistence type="predicted"/>
<feature type="transmembrane region" description="Helical" evidence="1">
    <location>
        <begin position="118"/>
        <end position="135"/>
    </location>
</feature>
<dbReference type="PIRSF" id="PIRSF016919">
    <property type="entry name" value="HupE_UreJ"/>
    <property type="match status" value="1"/>
</dbReference>
<feature type="transmembrane region" description="Helical" evidence="1">
    <location>
        <begin position="40"/>
        <end position="60"/>
    </location>
</feature>
<dbReference type="EMBL" id="CP157743">
    <property type="protein sequence ID" value="XBS22083.1"/>
    <property type="molecule type" value="Genomic_DNA"/>
</dbReference>
<dbReference type="InterPro" id="IPR007038">
    <property type="entry name" value="HupE_UreJ"/>
</dbReference>
<evidence type="ECO:0000313" key="3">
    <source>
        <dbReference type="EMBL" id="XBS22083.1"/>
    </source>
</evidence>
<protein>
    <submittedName>
        <fullName evidence="3">HupE/UreJ family protein</fullName>
    </submittedName>
</protein>
<evidence type="ECO:0000313" key="4">
    <source>
        <dbReference type="Proteomes" id="UP001225378"/>
    </source>
</evidence>
<feature type="transmembrane region" description="Helical" evidence="1">
    <location>
        <begin position="67"/>
        <end position="87"/>
    </location>
</feature>
<feature type="transmembrane region" description="Helical" evidence="1">
    <location>
        <begin position="93"/>
        <end position="111"/>
    </location>
</feature>
<keyword evidence="4" id="KW-1185">Reference proteome</keyword>
<reference evidence="3 4" key="1">
    <citation type="journal article" date="2024" name="Microbiology">
        <title>Methylomarinum rosea sp. nov., a novel halophilic methanotrophic bacterium from the hypersaline Lake Elton.</title>
        <authorList>
            <person name="Suleimanov R.Z."/>
            <person name="Oshkin I.Y."/>
            <person name="Danilova O.V."/>
            <person name="Suzina N.E."/>
            <person name="Dedysh S.N."/>
        </authorList>
    </citation>
    <scope>NUCLEOTIDE SEQUENCE [LARGE SCALE GENOMIC DNA]</scope>
    <source>
        <strain evidence="3 4">Ch1-1</strain>
    </source>
</reference>
<feature type="chain" id="PRO_5043324805" evidence="2">
    <location>
        <begin position="25"/>
        <end position="195"/>
    </location>
</feature>
<keyword evidence="2" id="KW-0732">Signal</keyword>
<name>A0AAU7NYP3_9GAMM</name>